<proteinExistence type="predicted"/>
<keyword evidence="1" id="KW-0472">Membrane</keyword>
<dbReference type="KEGG" id="hpel:HZS54_19375"/>
<dbReference type="EMBL" id="CP058909">
    <property type="protein sequence ID" value="QLH83657.1"/>
    <property type="molecule type" value="Genomic_DNA"/>
</dbReference>
<sequence length="125" mass="13025">MRQELERAGQEADGVRAYALALYYFMVGNISLMTIVMGGVCIALGATFVNGTPAIVIGGDAGPISLMNGIPEQYQAFGQVSGIVLAHKIFAAMLGIFGVTLMVLGATAYGFLLANKLYARATTSA</sequence>
<reference evidence="2 3" key="1">
    <citation type="submission" date="2020-07" db="EMBL/GenBank/DDBJ databases">
        <title>Halosimplex litoreum sp. nov. and Halosimplex rubrum sp. nov., isolated from different salt environments.</title>
        <authorList>
            <person name="Cui H."/>
        </authorList>
    </citation>
    <scope>NUCLEOTIDE SEQUENCE [LARGE SCALE GENOMIC DNA]</scope>
    <source>
        <strain evidence="2 3">R2</strain>
    </source>
</reference>
<name>A0A7D5P8T4_9EURY</name>
<evidence type="ECO:0000313" key="3">
    <source>
        <dbReference type="Proteomes" id="UP000509346"/>
    </source>
</evidence>
<dbReference type="AlphaFoldDB" id="A0A7D5P8T4"/>
<accession>A0A7D5P8T4</accession>
<evidence type="ECO:0000313" key="2">
    <source>
        <dbReference type="EMBL" id="QLH83657.1"/>
    </source>
</evidence>
<keyword evidence="3" id="KW-1185">Reference proteome</keyword>
<feature type="transmembrane region" description="Helical" evidence="1">
    <location>
        <begin position="21"/>
        <end position="46"/>
    </location>
</feature>
<organism evidence="2 3">
    <name type="scientific">Halosimplex pelagicum</name>
    <dbReference type="NCBI Taxonomy" id="869886"/>
    <lineage>
        <taxon>Archaea</taxon>
        <taxon>Methanobacteriati</taxon>
        <taxon>Methanobacteriota</taxon>
        <taxon>Stenosarchaea group</taxon>
        <taxon>Halobacteria</taxon>
        <taxon>Halobacteriales</taxon>
        <taxon>Haloarculaceae</taxon>
        <taxon>Halosimplex</taxon>
    </lineage>
</organism>
<dbReference type="OrthoDB" id="228663at2157"/>
<evidence type="ECO:0000256" key="1">
    <source>
        <dbReference type="SAM" id="Phobius"/>
    </source>
</evidence>
<dbReference type="Proteomes" id="UP000509346">
    <property type="component" value="Chromosome"/>
</dbReference>
<feature type="transmembrane region" description="Helical" evidence="1">
    <location>
        <begin position="89"/>
        <end position="112"/>
    </location>
</feature>
<keyword evidence="1" id="KW-1133">Transmembrane helix</keyword>
<protein>
    <submittedName>
        <fullName evidence="2">Uncharacterized protein</fullName>
    </submittedName>
</protein>
<keyword evidence="1" id="KW-0812">Transmembrane</keyword>
<dbReference type="RefSeq" id="WP_179918699.1">
    <property type="nucleotide sequence ID" value="NZ_CP058909.1"/>
</dbReference>
<dbReference type="GeneID" id="56084798"/>
<gene>
    <name evidence="2" type="ORF">HZS54_19375</name>
</gene>